<evidence type="ECO:0000313" key="6">
    <source>
        <dbReference type="EMBL" id="KAJ3477848.1"/>
    </source>
</evidence>
<dbReference type="Pfam" id="PF04140">
    <property type="entry name" value="ICMT"/>
    <property type="match status" value="1"/>
</dbReference>
<dbReference type="GO" id="GO:0005789">
    <property type="term" value="C:endoplasmic reticulum membrane"/>
    <property type="evidence" value="ECO:0007669"/>
    <property type="project" value="UniProtKB-SubCell"/>
</dbReference>
<feature type="transmembrane region" description="Helical" evidence="5">
    <location>
        <begin position="178"/>
        <end position="199"/>
    </location>
</feature>
<proteinExistence type="inferred from homology"/>
<protein>
    <recommendedName>
        <fullName evidence="5">Protein-S-isoprenylcysteine O-methyltransferase</fullName>
        <ecNumber evidence="5">2.1.1.100</ecNumber>
    </recommendedName>
</protein>
<name>A0AAD5YAB5_9APHY</name>
<dbReference type="EMBL" id="JANAWD010000559">
    <property type="protein sequence ID" value="KAJ3477848.1"/>
    <property type="molecule type" value="Genomic_DNA"/>
</dbReference>
<comment type="similarity">
    <text evidence="5">Belongs to the class VI-like SAM-binding methyltransferase superfamily. Isoprenylcysteine carboxyl methyltransferase family.</text>
</comment>
<evidence type="ECO:0000256" key="5">
    <source>
        <dbReference type="RuleBase" id="RU362022"/>
    </source>
</evidence>
<dbReference type="PANTHER" id="PTHR43847">
    <property type="entry name" value="BLL3993 PROTEIN"/>
    <property type="match status" value="1"/>
</dbReference>
<keyword evidence="4 5" id="KW-0472">Membrane</keyword>
<keyword evidence="5" id="KW-0949">S-adenosyl-L-methionine</keyword>
<evidence type="ECO:0000256" key="2">
    <source>
        <dbReference type="ARBA" id="ARBA00022692"/>
    </source>
</evidence>
<dbReference type="Proteomes" id="UP001212997">
    <property type="component" value="Unassembled WGS sequence"/>
</dbReference>
<evidence type="ECO:0000256" key="4">
    <source>
        <dbReference type="ARBA" id="ARBA00023136"/>
    </source>
</evidence>
<keyword evidence="5" id="KW-0808">Transferase</keyword>
<keyword evidence="3 5" id="KW-1133">Transmembrane helix</keyword>
<keyword evidence="5" id="KW-0489">Methyltransferase</keyword>
<evidence type="ECO:0000256" key="3">
    <source>
        <dbReference type="ARBA" id="ARBA00022989"/>
    </source>
</evidence>
<dbReference type="EC" id="2.1.1.100" evidence="5"/>
<keyword evidence="7" id="KW-1185">Reference proteome</keyword>
<comment type="caution">
    <text evidence="6">The sequence shown here is derived from an EMBL/GenBank/DDBJ whole genome shotgun (WGS) entry which is preliminary data.</text>
</comment>
<dbReference type="AlphaFoldDB" id="A0AAD5YAB5"/>
<dbReference type="InterPro" id="IPR007269">
    <property type="entry name" value="ICMT_MeTrfase"/>
</dbReference>
<evidence type="ECO:0000256" key="1">
    <source>
        <dbReference type="ARBA" id="ARBA00004141"/>
    </source>
</evidence>
<evidence type="ECO:0000313" key="7">
    <source>
        <dbReference type="Proteomes" id="UP001212997"/>
    </source>
</evidence>
<keyword evidence="5" id="KW-0256">Endoplasmic reticulum</keyword>
<organism evidence="6 7">
    <name type="scientific">Meripilus lineatus</name>
    <dbReference type="NCBI Taxonomy" id="2056292"/>
    <lineage>
        <taxon>Eukaryota</taxon>
        <taxon>Fungi</taxon>
        <taxon>Dikarya</taxon>
        <taxon>Basidiomycota</taxon>
        <taxon>Agaricomycotina</taxon>
        <taxon>Agaricomycetes</taxon>
        <taxon>Polyporales</taxon>
        <taxon>Meripilaceae</taxon>
        <taxon>Meripilus</taxon>
    </lineage>
</organism>
<dbReference type="GO" id="GO:0004671">
    <property type="term" value="F:protein C-terminal S-isoprenylcysteine carboxyl O-methyltransferase activity"/>
    <property type="evidence" value="ECO:0007669"/>
    <property type="project" value="UniProtKB-EC"/>
</dbReference>
<comment type="catalytic activity">
    <reaction evidence="5">
        <text>[protein]-C-terminal S-[(2E,6E)-farnesyl]-L-cysteine + S-adenosyl-L-methionine = [protein]-C-terminal S-[(2E,6E)-farnesyl]-L-cysteine methyl ester + S-adenosyl-L-homocysteine</text>
        <dbReference type="Rhea" id="RHEA:21672"/>
        <dbReference type="Rhea" id="RHEA-COMP:12125"/>
        <dbReference type="Rhea" id="RHEA-COMP:12126"/>
        <dbReference type="ChEBI" id="CHEBI:57856"/>
        <dbReference type="ChEBI" id="CHEBI:59789"/>
        <dbReference type="ChEBI" id="CHEBI:90510"/>
        <dbReference type="ChEBI" id="CHEBI:90511"/>
        <dbReference type="EC" id="2.1.1.100"/>
    </reaction>
</comment>
<gene>
    <name evidence="6" type="ORF">NLI96_g10181</name>
</gene>
<comment type="caution">
    <text evidence="5">Lacks conserved residue(s) required for the propagation of feature annotation.</text>
</comment>
<comment type="subcellular location">
    <subcellularLocation>
        <location evidence="5">Endoplasmic reticulum membrane</location>
        <topology evidence="5">Multi-pass membrane protein</topology>
    </subcellularLocation>
    <subcellularLocation>
        <location evidence="1">Membrane</location>
        <topology evidence="1">Multi-pass membrane protein</topology>
    </subcellularLocation>
</comment>
<dbReference type="Gene3D" id="1.20.120.1630">
    <property type="match status" value="1"/>
</dbReference>
<dbReference type="GO" id="GO:0032259">
    <property type="term" value="P:methylation"/>
    <property type="evidence" value="ECO:0007669"/>
    <property type="project" value="UniProtKB-KW"/>
</dbReference>
<dbReference type="PANTHER" id="PTHR43847:SF1">
    <property type="entry name" value="BLL3993 PROTEIN"/>
    <property type="match status" value="1"/>
</dbReference>
<sequence>MSLLKVPFIAAITLWFHKSLSSPNPTSEFNNKTVDENFPTVLFIAVQRGVLRLIAVTEILLISIHKSAFLRQIVLSWFPALDGAISRASNLQITTPFLIGWALVWVAVDLRKRCYRELGPFFTINMQTKCDQKLVTTGPYSIVRHPSYTAVEILHVGTLLANFCQGSLWTTYVRDSAWSTPVIAAWAILYGIVPLGFFLRRMPVEDAMLREAWPHAWAKWSIQTPYRMIPFVYCTSDLRGTRLLVSTGSELRDIVALVTLRYHSTLDSLEER</sequence>
<dbReference type="InterPro" id="IPR052527">
    <property type="entry name" value="Metal_cation-efflux_comp"/>
</dbReference>
<reference evidence="6" key="1">
    <citation type="submission" date="2022-07" db="EMBL/GenBank/DDBJ databases">
        <title>Genome Sequence of Physisporinus lineatus.</title>
        <authorList>
            <person name="Buettner E."/>
        </authorList>
    </citation>
    <scope>NUCLEOTIDE SEQUENCE</scope>
    <source>
        <strain evidence="6">VT162</strain>
    </source>
</reference>
<accession>A0AAD5YAB5</accession>
<keyword evidence="2 5" id="KW-0812">Transmembrane</keyword>